<keyword evidence="3" id="KW-0722">Serine protease inhibitor</keyword>
<comment type="similarity">
    <text evidence="1">Belongs to the Bowman-Birk serine protease inhibitor family.</text>
</comment>
<dbReference type="GO" id="GO:0004867">
    <property type="term" value="F:serine-type endopeptidase inhibitor activity"/>
    <property type="evidence" value="ECO:0007669"/>
    <property type="project" value="UniProtKB-KW"/>
</dbReference>
<gene>
    <name evidence="6" type="ORF">L195_g048780</name>
</gene>
<evidence type="ECO:0000256" key="1">
    <source>
        <dbReference type="ARBA" id="ARBA00008506"/>
    </source>
</evidence>
<evidence type="ECO:0000256" key="3">
    <source>
        <dbReference type="ARBA" id="ARBA00022900"/>
    </source>
</evidence>
<evidence type="ECO:0000256" key="2">
    <source>
        <dbReference type="ARBA" id="ARBA00022690"/>
    </source>
</evidence>
<proteinExistence type="inferred from homology"/>
<dbReference type="InterPro" id="IPR000877">
    <property type="entry name" value="Prot_inh_BBI"/>
</dbReference>
<reference evidence="6 7" key="1">
    <citation type="journal article" date="2014" name="Am. J. Bot.">
        <title>Genome assembly and annotation for red clover (Trifolium pratense; Fabaceae).</title>
        <authorList>
            <person name="Istvanek J."/>
            <person name="Jaros M."/>
            <person name="Krenek A."/>
            <person name="Repkova J."/>
        </authorList>
    </citation>
    <scope>NUCLEOTIDE SEQUENCE [LARGE SCALE GENOMIC DNA]</scope>
    <source>
        <strain evidence="7">cv. Tatra</strain>
        <tissue evidence="6">Young leaves</tissue>
    </source>
</reference>
<keyword evidence="4" id="KW-1015">Disulfide bond</keyword>
<evidence type="ECO:0000259" key="5">
    <source>
        <dbReference type="Pfam" id="PF00228"/>
    </source>
</evidence>
<protein>
    <submittedName>
        <fullName evidence="6">Trypsin inhibitor</fullName>
    </submittedName>
</protein>
<feature type="domain" description="Bowman-Birk serine protease inhibitors family" evidence="5">
    <location>
        <begin position="24"/>
        <end position="46"/>
    </location>
</feature>
<reference evidence="6 7" key="2">
    <citation type="journal article" date="2017" name="Front. Plant Sci.">
        <title>Gene Classification and Mining of Molecular Markers Useful in Red Clover (Trifolium pratense) Breeding.</title>
        <authorList>
            <person name="Istvanek J."/>
            <person name="Dluhosova J."/>
            <person name="Dluhos P."/>
            <person name="Patkova L."/>
            <person name="Nedelnik J."/>
            <person name="Repkova J."/>
        </authorList>
    </citation>
    <scope>NUCLEOTIDE SEQUENCE [LARGE SCALE GENOMIC DNA]</scope>
    <source>
        <strain evidence="7">cv. Tatra</strain>
        <tissue evidence="6">Young leaves</tissue>
    </source>
</reference>
<accession>A0A2K3JMA4</accession>
<evidence type="ECO:0000256" key="4">
    <source>
        <dbReference type="ARBA" id="ARBA00023157"/>
    </source>
</evidence>
<comment type="caution">
    <text evidence="6">The sequence shown here is derived from an EMBL/GenBank/DDBJ whole genome shotgun (WGS) entry which is preliminary data.</text>
</comment>
<keyword evidence="2" id="KW-0646">Protease inhibitor</keyword>
<sequence length="68" mass="7464">GFTATVDARFDRASFGTQVLTTTACKSCICTKSFPPMCICSDVTDFYYERCNYNDGSKAGAHQISETM</sequence>
<evidence type="ECO:0000313" key="6">
    <source>
        <dbReference type="EMBL" id="PNX55154.1"/>
    </source>
</evidence>
<dbReference type="SUPFAM" id="SSF57247">
    <property type="entry name" value="Bowman-Birk inhibitor, BBI"/>
    <property type="match status" value="1"/>
</dbReference>
<organism evidence="6 7">
    <name type="scientific">Trifolium pratense</name>
    <name type="common">Red clover</name>
    <dbReference type="NCBI Taxonomy" id="57577"/>
    <lineage>
        <taxon>Eukaryota</taxon>
        <taxon>Viridiplantae</taxon>
        <taxon>Streptophyta</taxon>
        <taxon>Embryophyta</taxon>
        <taxon>Tracheophyta</taxon>
        <taxon>Spermatophyta</taxon>
        <taxon>Magnoliopsida</taxon>
        <taxon>eudicotyledons</taxon>
        <taxon>Gunneridae</taxon>
        <taxon>Pentapetalae</taxon>
        <taxon>rosids</taxon>
        <taxon>fabids</taxon>
        <taxon>Fabales</taxon>
        <taxon>Fabaceae</taxon>
        <taxon>Papilionoideae</taxon>
        <taxon>50 kb inversion clade</taxon>
        <taxon>NPAAA clade</taxon>
        <taxon>Hologalegina</taxon>
        <taxon>IRL clade</taxon>
        <taxon>Trifolieae</taxon>
        <taxon>Trifolium</taxon>
    </lineage>
</organism>
<name>A0A2K3JMA4_TRIPR</name>
<dbReference type="InterPro" id="IPR035995">
    <property type="entry name" value="Bowman-Birk_prot_inh"/>
</dbReference>
<dbReference type="AlphaFoldDB" id="A0A2K3JMA4"/>
<dbReference type="EMBL" id="ASHM01070480">
    <property type="protein sequence ID" value="PNX55154.1"/>
    <property type="molecule type" value="Genomic_DNA"/>
</dbReference>
<dbReference type="Gene3D" id="2.10.69.10">
    <property type="entry name" value="Cysteine Protease (Bromelain) Inhibitor, subunit H"/>
    <property type="match status" value="1"/>
</dbReference>
<dbReference type="Pfam" id="PF00228">
    <property type="entry name" value="Bowman-Birk_leg"/>
    <property type="match status" value="1"/>
</dbReference>
<dbReference type="GO" id="GO:0005576">
    <property type="term" value="C:extracellular region"/>
    <property type="evidence" value="ECO:0007669"/>
    <property type="project" value="InterPro"/>
</dbReference>
<dbReference type="Proteomes" id="UP000236291">
    <property type="component" value="Unassembled WGS sequence"/>
</dbReference>
<evidence type="ECO:0000313" key="7">
    <source>
        <dbReference type="Proteomes" id="UP000236291"/>
    </source>
</evidence>
<feature type="non-terminal residue" evidence="6">
    <location>
        <position position="1"/>
    </location>
</feature>